<proteinExistence type="predicted"/>
<organism evidence="2 3">
    <name type="scientific">Terrisporobacter hibernicus</name>
    <dbReference type="NCBI Taxonomy" id="2813371"/>
    <lineage>
        <taxon>Bacteria</taxon>
        <taxon>Bacillati</taxon>
        <taxon>Bacillota</taxon>
        <taxon>Clostridia</taxon>
        <taxon>Peptostreptococcales</taxon>
        <taxon>Peptostreptococcaceae</taxon>
        <taxon>Terrisporobacter</taxon>
    </lineage>
</organism>
<accession>A0AAX2ZFU6</accession>
<feature type="transmembrane region" description="Helical" evidence="1">
    <location>
        <begin position="82"/>
        <end position="102"/>
    </location>
</feature>
<gene>
    <name evidence="2" type="ORF">JW646_16805</name>
</gene>
<keyword evidence="1" id="KW-0812">Transmembrane</keyword>
<feature type="transmembrane region" description="Helical" evidence="1">
    <location>
        <begin position="12"/>
        <end position="31"/>
    </location>
</feature>
<evidence type="ECO:0000256" key="1">
    <source>
        <dbReference type="SAM" id="Phobius"/>
    </source>
</evidence>
<dbReference type="Proteomes" id="UP001198983">
    <property type="component" value="Chromosome"/>
</dbReference>
<dbReference type="AlphaFoldDB" id="A0AAX2ZFU6"/>
<keyword evidence="1" id="KW-0472">Membrane</keyword>
<dbReference type="KEGG" id="tem:JW646_16805"/>
<dbReference type="RefSeq" id="WP_139216743.1">
    <property type="nucleotide sequence ID" value="NZ_CP081135.1"/>
</dbReference>
<evidence type="ECO:0000313" key="2">
    <source>
        <dbReference type="EMBL" id="UEL47270.1"/>
    </source>
</evidence>
<dbReference type="PROSITE" id="PS51257">
    <property type="entry name" value="PROKAR_LIPOPROTEIN"/>
    <property type="match status" value="1"/>
</dbReference>
<name>A0AAX2ZFU6_9FIRM</name>
<sequence length="103" mass="11514">MKKKKIGIGSLSLLLFIVGCLFSFTFNNLRIGDNILTYIGLKAWSNGNSGTHYTIFYSLLFFIPSLILGYKFKEDFGSKVGKILSTIMVTIIVINSLLFTSVF</sequence>
<protein>
    <submittedName>
        <fullName evidence="2">Uncharacterized protein</fullName>
    </submittedName>
</protein>
<keyword evidence="1" id="KW-1133">Transmembrane helix</keyword>
<dbReference type="EMBL" id="CP081135">
    <property type="protein sequence ID" value="UEL47270.1"/>
    <property type="molecule type" value="Genomic_DNA"/>
</dbReference>
<keyword evidence="3" id="KW-1185">Reference proteome</keyword>
<reference evidence="2 3" key="1">
    <citation type="journal article" date="2023" name="Int. J. Syst. Evol. Microbiol.">
        <title>Terrisporobacter hibernicus sp. nov., isolated from bovine faeces in Northern Ireland.</title>
        <authorList>
            <person name="Mitchell M."/>
            <person name="Nguyen S.V."/>
            <person name="Connor M."/>
            <person name="Fairley D.J."/>
            <person name="Donoghue O."/>
            <person name="Marshall H."/>
            <person name="Koolman L."/>
            <person name="McMullan G."/>
            <person name="Schaffer K.E."/>
            <person name="McGrath J.W."/>
            <person name="Fanning S."/>
        </authorList>
    </citation>
    <scope>NUCLEOTIDE SEQUENCE [LARGE SCALE GENOMIC DNA]</scope>
    <source>
        <strain evidence="2 3">MCA3</strain>
    </source>
</reference>
<feature type="transmembrane region" description="Helical" evidence="1">
    <location>
        <begin position="51"/>
        <end position="70"/>
    </location>
</feature>
<evidence type="ECO:0000313" key="3">
    <source>
        <dbReference type="Proteomes" id="UP001198983"/>
    </source>
</evidence>